<evidence type="ECO:0000313" key="2">
    <source>
        <dbReference type="Proteomes" id="UP000053157"/>
    </source>
</evidence>
<dbReference type="RefSeq" id="WP_058573690.1">
    <property type="nucleotide sequence ID" value="NZ_LOPV01000699.1"/>
</dbReference>
<comment type="caution">
    <text evidence="1">The sequence shown here is derived from an EMBL/GenBank/DDBJ whole genome shotgun (WGS) entry which is preliminary data.</text>
</comment>
<dbReference type="AlphaFoldDB" id="A0A0W1R4L1"/>
<evidence type="ECO:0000313" key="1">
    <source>
        <dbReference type="EMBL" id="KTG08264.1"/>
    </source>
</evidence>
<dbReference type="InterPro" id="IPR009959">
    <property type="entry name" value="Cyclase_SnoaL-like"/>
</dbReference>
<dbReference type="Gene3D" id="3.10.450.50">
    <property type="match status" value="1"/>
</dbReference>
<evidence type="ECO:0008006" key="3">
    <source>
        <dbReference type="Google" id="ProtNLM"/>
    </source>
</evidence>
<keyword evidence="2" id="KW-1185">Reference proteome</keyword>
<protein>
    <recommendedName>
        <fullName evidence="3">Ester cyclase</fullName>
    </recommendedName>
</protein>
<name>A0A0W1R4L1_9EURY</name>
<reference evidence="1 2" key="1">
    <citation type="submission" date="2015-12" db="EMBL/GenBank/DDBJ databases">
        <title>Haloferax profundi sp. nov. isolated from the Discovery deep brine-seawater interface in the Red Sea.</title>
        <authorList>
            <person name="Zhang G."/>
            <person name="Stingl U."/>
            <person name="Rashid M."/>
        </authorList>
    </citation>
    <scope>NUCLEOTIDE SEQUENCE [LARGE SCALE GENOMIC DNA]</scope>
    <source>
        <strain evidence="1 2">SB29</strain>
    </source>
</reference>
<dbReference type="Pfam" id="PF07366">
    <property type="entry name" value="SnoaL"/>
    <property type="match status" value="1"/>
</dbReference>
<dbReference type="OrthoDB" id="297182at2157"/>
<dbReference type="EMBL" id="LOPV01000699">
    <property type="protein sequence ID" value="KTG08264.1"/>
    <property type="molecule type" value="Genomic_DNA"/>
</dbReference>
<dbReference type="PANTHER" id="PTHR38436">
    <property type="entry name" value="POLYKETIDE CYCLASE SNOAL-LIKE DOMAIN"/>
    <property type="match status" value="1"/>
</dbReference>
<proteinExistence type="predicted"/>
<dbReference type="PANTHER" id="PTHR38436:SF1">
    <property type="entry name" value="ESTER CYCLASE"/>
    <property type="match status" value="1"/>
</dbReference>
<sequence>MATLTEKEQQNRDTALRVAEELWNKGDYDVVDEDYDPLVEMHTFSEPDTIVGTQAVKDFAQKYHEAFSDFHVELYDLQAVDDHVYARYHMTGTHDGTLETPSGDIPPTHRKMDTWGLVESRFEGGLCVEEWNSTDQMTLMRQLGVAPE</sequence>
<dbReference type="InterPro" id="IPR032710">
    <property type="entry name" value="NTF2-like_dom_sf"/>
</dbReference>
<dbReference type="Proteomes" id="UP000053157">
    <property type="component" value="Unassembled WGS sequence"/>
</dbReference>
<dbReference type="SUPFAM" id="SSF54427">
    <property type="entry name" value="NTF2-like"/>
    <property type="match status" value="1"/>
</dbReference>
<gene>
    <name evidence="1" type="ORF">AUR66_04070</name>
</gene>
<dbReference type="GO" id="GO:0030638">
    <property type="term" value="P:polyketide metabolic process"/>
    <property type="evidence" value="ECO:0007669"/>
    <property type="project" value="InterPro"/>
</dbReference>
<accession>A0A0W1R4L1</accession>
<organism evidence="1 2">
    <name type="scientific">Haloferax profundi</name>
    <dbReference type="NCBI Taxonomy" id="1544718"/>
    <lineage>
        <taxon>Archaea</taxon>
        <taxon>Methanobacteriati</taxon>
        <taxon>Methanobacteriota</taxon>
        <taxon>Stenosarchaea group</taxon>
        <taxon>Halobacteria</taxon>
        <taxon>Halobacteriales</taxon>
        <taxon>Haloferacaceae</taxon>
        <taxon>Haloferax</taxon>
    </lineage>
</organism>